<dbReference type="Pfam" id="PF14025">
    <property type="entry name" value="DUF4241"/>
    <property type="match status" value="1"/>
</dbReference>
<dbReference type="Proteomes" id="UP000634667">
    <property type="component" value="Unassembled WGS sequence"/>
</dbReference>
<sequence>MKKIIDFFRKKNKYDDVIDSPEDRVTAFISHWYEQWSKAQRKMGNDVDFDYWVDLISDVDGAHFAAGSSSGSRNSFGSKADYDPNVEKITECDIQGNVASVSTEIYEEALKSSKYHVYDLEFDAEKGWKITAISTFFHPPKSPVIDPDEHAGIFSMSISDAPFMGREDHINLNENTLFQAERNINIPNLDEGVAKLERIGKLRIRSGVLGILDFGYDIYDFEPLQRKVNLGDYPVETVTIHNRVAGIRVKFNDSEQPVKWYAANTPSGNGVYGVDAGNLAIFDVGNLMGLSRIKKERIFNEWCLNGKPELVSMVDEDDCVISTSGFGDGAYPAFWGVNAQDEVISLYIDFMILVRETENGLFESV</sequence>
<comment type="caution">
    <text evidence="1">The sequence shown here is derived from an EMBL/GenBank/DDBJ whole genome shotgun (WGS) entry which is preliminary data.</text>
</comment>
<keyword evidence="2" id="KW-1185">Reference proteome</keyword>
<dbReference type="InterPro" id="IPR025335">
    <property type="entry name" value="DUF4241"/>
</dbReference>
<protein>
    <recommendedName>
        <fullName evidence="3">DUF4241 domain-containing protein</fullName>
    </recommendedName>
</protein>
<reference evidence="2" key="1">
    <citation type="journal article" date="2019" name="Int. J. Syst. Evol. Microbiol.">
        <title>The Global Catalogue of Microorganisms (GCM) 10K type strain sequencing project: providing services to taxonomists for standard genome sequencing and annotation.</title>
        <authorList>
            <consortium name="The Broad Institute Genomics Platform"/>
            <consortium name="The Broad Institute Genome Sequencing Center for Infectious Disease"/>
            <person name="Wu L."/>
            <person name="Ma J."/>
        </authorList>
    </citation>
    <scope>NUCLEOTIDE SEQUENCE [LARGE SCALE GENOMIC DNA]</scope>
    <source>
        <strain evidence="2">KCTC 23723</strain>
    </source>
</reference>
<name>A0ABQ2WTC7_9ALTE</name>
<dbReference type="RefSeq" id="WP_189484253.1">
    <property type="nucleotide sequence ID" value="NZ_BMYR01000024.1"/>
</dbReference>
<evidence type="ECO:0008006" key="3">
    <source>
        <dbReference type="Google" id="ProtNLM"/>
    </source>
</evidence>
<evidence type="ECO:0000313" key="2">
    <source>
        <dbReference type="Proteomes" id="UP000634667"/>
    </source>
</evidence>
<evidence type="ECO:0000313" key="1">
    <source>
        <dbReference type="EMBL" id="GGW73781.1"/>
    </source>
</evidence>
<organism evidence="1 2">
    <name type="scientific">Alishewanella tabrizica</name>
    <dbReference type="NCBI Taxonomy" id="671278"/>
    <lineage>
        <taxon>Bacteria</taxon>
        <taxon>Pseudomonadati</taxon>
        <taxon>Pseudomonadota</taxon>
        <taxon>Gammaproteobacteria</taxon>
        <taxon>Alteromonadales</taxon>
        <taxon>Alteromonadaceae</taxon>
        <taxon>Alishewanella</taxon>
    </lineage>
</organism>
<proteinExistence type="predicted"/>
<dbReference type="EMBL" id="BMYR01000024">
    <property type="protein sequence ID" value="GGW73781.1"/>
    <property type="molecule type" value="Genomic_DNA"/>
</dbReference>
<gene>
    <name evidence="1" type="ORF">GCM10008111_32070</name>
</gene>
<accession>A0ABQ2WTC7</accession>